<evidence type="ECO:0000256" key="3">
    <source>
        <dbReference type="ARBA" id="ARBA00022989"/>
    </source>
</evidence>
<dbReference type="AlphaFoldDB" id="A0A5J4URM9"/>
<feature type="transmembrane region" description="Helical" evidence="6">
    <location>
        <begin position="606"/>
        <end position="636"/>
    </location>
</feature>
<reference evidence="8 9" key="1">
    <citation type="submission" date="2019-03" db="EMBL/GenBank/DDBJ databases">
        <title>Single cell metagenomics reveals metabolic interactions within the superorganism composed of flagellate Streblomastix strix and complex community of Bacteroidetes bacteria on its surface.</title>
        <authorList>
            <person name="Treitli S.C."/>
            <person name="Kolisko M."/>
            <person name="Husnik F."/>
            <person name="Keeling P."/>
            <person name="Hampl V."/>
        </authorList>
    </citation>
    <scope>NUCLEOTIDE SEQUENCE [LARGE SCALE GENOMIC DNA]</scope>
    <source>
        <strain evidence="8">ST1C</strain>
    </source>
</reference>
<feature type="transmembrane region" description="Helical" evidence="6">
    <location>
        <begin position="486"/>
        <end position="511"/>
    </location>
</feature>
<dbReference type="InterPro" id="IPR005821">
    <property type="entry name" value="Ion_trans_dom"/>
</dbReference>
<sequence>LELYGKLEVYSKGIQFNIVKPSEDPTELQKAAFYSNDPYLITYARLLTPRVPIPQYSSTEDTIDNAEAEMSMLSASTSLALACIEGPDGFNNAISLFHKSKLLNLTVYRLNILGTLVLADKFKESNQKQQMTKEAARLYMLYKMLTDAQETRLIPDRPIDGVIEQYNSINSLERLDNQNIRIYQQLSSSSQLKLNQQIQLKVEPLISSIEIVRSGCLQRLYFLVSPLSSYVTQEEKDEAIEQSASSETQVGQQTKFQGFCEELLASARIRYSFAHTTQAQTENTDVYAQRILRRQLAGDFSDRAEYHSPQDKNKKDENDDPSQKEKKESNFKKIIKTPFRAIRYTFKMTRRLIVNQWTAFATRLLMNVMTVVLNIFMLIEDSNSTFDKYNWEYTLMEVLGILQIVTTTLYFITTFILETHVIAQQSYVRMKRDKRIRLKKNINETDNNKSEQVNSSTQQAADIPLQYRVWYFILSYIQQKKIYSRIAFLIASILGFASHHIFYSILIFDMISQRQEIMQVLKSVSRNLSRLLLTAALFIMVLYIFAVIAYILFADIIILDDSDPDSVSVCNSLWTCTISLLGQFPSGGDWLQPRILFGVSDINNPLFMRILSFIFVMIMWLLTIVILFNIVSGIIVDTFKEIRSEHETQLENQKNKCFICGLGPDSLSNVNYNHIQQNLEEENDDDQNLNEIDQNRIQIDNIDDSESGKSEMKMKLHSQNAHNPWSYFAYYTQLQENIRIENTLEMNGDETWMMNNFQNNDFSFYPVGRSLDAERAQELQKQNVQLVQSQLKYVSIQTPSKQTGIEKDSLNPIQNNPLSLTPGQYPSLISSNLSETGSDISISNIVSDIDNEIKQLQHDSEGLKLRLLHSFQPPNTLLQNDEQKQV</sequence>
<comment type="subcellular location">
    <subcellularLocation>
        <location evidence="1">Membrane</location>
        <topology evidence="1">Multi-pass membrane protein</topology>
    </subcellularLocation>
</comment>
<feature type="transmembrane region" description="Helical" evidence="6">
    <location>
        <begin position="357"/>
        <end position="379"/>
    </location>
</feature>
<gene>
    <name evidence="8" type="ORF">EZS28_031771</name>
</gene>
<dbReference type="PANTHER" id="PTHR13715">
    <property type="entry name" value="RYANODINE RECEPTOR AND IP3 RECEPTOR"/>
    <property type="match status" value="1"/>
</dbReference>
<comment type="caution">
    <text evidence="8">The sequence shown here is derived from an EMBL/GenBank/DDBJ whole genome shotgun (WGS) entry which is preliminary data.</text>
</comment>
<dbReference type="GO" id="GO:0016020">
    <property type="term" value="C:membrane"/>
    <property type="evidence" value="ECO:0007669"/>
    <property type="project" value="UniProtKB-SubCell"/>
</dbReference>
<dbReference type="GO" id="GO:0006816">
    <property type="term" value="P:calcium ion transport"/>
    <property type="evidence" value="ECO:0007669"/>
    <property type="project" value="InterPro"/>
</dbReference>
<evidence type="ECO:0000256" key="1">
    <source>
        <dbReference type="ARBA" id="ARBA00004141"/>
    </source>
</evidence>
<feature type="non-terminal residue" evidence="8">
    <location>
        <position position="1"/>
    </location>
</feature>
<keyword evidence="3 6" id="KW-1133">Transmembrane helix</keyword>
<dbReference type="Pfam" id="PF00520">
    <property type="entry name" value="Ion_trans"/>
    <property type="match status" value="1"/>
</dbReference>
<dbReference type="PANTHER" id="PTHR13715:SF99">
    <property type="entry name" value="INOSITOL 1,4,5-TRISPHOSPHATE RECEPTOR-LIKE PROTEIN A"/>
    <property type="match status" value="1"/>
</dbReference>
<dbReference type="InterPro" id="IPR015925">
    <property type="entry name" value="Ryanodine_IP3_receptor"/>
</dbReference>
<feature type="transmembrane region" description="Helical" evidence="6">
    <location>
        <begin position="531"/>
        <end position="554"/>
    </location>
</feature>
<dbReference type="GO" id="GO:0005216">
    <property type="term" value="F:monoatomic ion channel activity"/>
    <property type="evidence" value="ECO:0007669"/>
    <property type="project" value="InterPro"/>
</dbReference>
<evidence type="ECO:0000259" key="7">
    <source>
        <dbReference type="Pfam" id="PF00520"/>
    </source>
</evidence>
<evidence type="ECO:0000313" key="8">
    <source>
        <dbReference type="EMBL" id="KAA6372702.1"/>
    </source>
</evidence>
<proteinExistence type="predicted"/>
<dbReference type="Gene3D" id="1.10.287.70">
    <property type="match status" value="1"/>
</dbReference>
<protein>
    <submittedName>
        <fullName evidence="8">Putative Inositol 1,4,5-trisphosphate receptor type 1</fullName>
    </submittedName>
</protein>
<dbReference type="Proteomes" id="UP000324800">
    <property type="component" value="Unassembled WGS sequence"/>
</dbReference>
<dbReference type="EMBL" id="SNRW01013366">
    <property type="protein sequence ID" value="KAA6372702.1"/>
    <property type="molecule type" value="Genomic_DNA"/>
</dbReference>
<accession>A0A5J4URM9</accession>
<evidence type="ECO:0000313" key="9">
    <source>
        <dbReference type="Proteomes" id="UP000324800"/>
    </source>
</evidence>
<keyword evidence="8" id="KW-0675">Receptor</keyword>
<name>A0A5J4URM9_9EUKA</name>
<feature type="domain" description="Ion transport" evidence="7">
    <location>
        <begin position="487"/>
        <end position="645"/>
    </location>
</feature>
<evidence type="ECO:0000256" key="6">
    <source>
        <dbReference type="SAM" id="Phobius"/>
    </source>
</evidence>
<evidence type="ECO:0000256" key="5">
    <source>
        <dbReference type="SAM" id="MobiDB-lite"/>
    </source>
</evidence>
<evidence type="ECO:0000256" key="4">
    <source>
        <dbReference type="ARBA" id="ARBA00023136"/>
    </source>
</evidence>
<feature type="transmembrane region" description="Helical" evidence="6">
    <location>
        <begin position="399"/>
        <end position="423"/>
    </location>
</feature>
<organism evidence="8 9">
    <name type="scientific">Streblomastix strix</name>
    <dbReference type="NCBI Taxonomy" id="222440"/>
    <lineage>
        <taxon>Eukaryota</taxon>
        <taxon>Metamonada</taxon>
        <taxon>Preaxostyla</taxon>
        <taxon>Oxymonadida</taxon>
        <taxon>Streblomastigidae</taxon>
        <taxon>Streblomastix</taxon>
    </lineage>
</organism>
<keyword evidence="4 6" id="KW-0472">Membrane</keyword>
<feature type="region of interest" description="Disordered" evidence="5">
    <location>
        <begin position="303"/>
        <end position="328"/>
    </location>
</feature>
<keyword evidence="2 6" id="KW-0812">Transmembrane</keyword>
<evidence type="ECO:0000256" key="2">
    <source>
        <dbReference type="ARBA" id="ARBA00022692"/>
    </source>
</evidence>
<dbReference type="OrthoDB" id="300855at2759"/>